<feature type="domain" description="Release factor glutamine methyltransferase N-terminal" evidence="7">
    <location>
        <begin position="12"/>
        <end position="82"/>
    </location>
</feature>
<reference evidence="8 9" key="1">
    <citation type="submission" date="2019-06" db="EMBL/GenBank/DDBJ databases">
        <title>Sequencing the genomes of 1000 actinobacteria strains.</title>
        <authorList>
            <person name="Klenk H.-P."/>
        </authorList>
    </citation>
    <scope>NUCLEOTIDE SEQUENCE [LARGE SCALE GENOMIC DNA]</scope>
    <source>
        <strain evidence="8 9">DSM 10596</strain>
    </source>
</reference>
<dbReference type="InterPro" id="IPR040758">
    <property type="entry name" value="PrmC_N"/>
</dbReference>
<keyword evidence="9" id="KW-1185">Reference proteome</keyword>
<dbReference type="GO" id="GO:0008276">
    <property type="term" value="F:protein methyltransferase activity"/>
    <property type="evidence" value="ECO:0007669"/>
    <property type="project" value="InterPro"/>
</dbReference>
<dbReference type="OrthoDB" id="9800643at2"/>
<dbReference type="EC" id="2.1.1.297" evidence="1"/>
<evidence type="ECO:0000256" key="2">
    <source>
        <dbReference type="ARBA" id="ARBA00022603"/>
    </source>
</evidence>
<dbReference type="GO" id="GO:0032259">
    <property type="term" value="P:methylation"/>
    <property type="evidence" value="ECO:0007669"/>
    <property type="project" value="UniProtKB-KW"/>
</dbReference>
<dbReference type="Gene3D" id="3.40.50.150">
    <property type="entry name" value="Vaccinia Virus protein VP39"/>
    <property type="match status" value="1"/>
</dbReference>
<sequence length="297" mass="31810">MTVPLGWREQIDLAASRLSQAGIAAARHEALLLAAHAAGRSPGEMAAVQITGSLAPDVDASEAFARMVARRCERVPLQHITGVAPFRRRELCVGPGVFVPRPETEQVVEAAIRVAGLEAGRAARVADLCAGSGAIGFAIADEFPLTRVWSVELDGNAFEWTQRNWRSLPDSVRPRVDLRRADARTALHELDGSLDLVISNPPYIPGDAVPRDPEVALHDPGVALYGLGADGLEVPRGIIAAAARLLRPRGWFVMEHAETQDAAVRAMVGTDSFDSVATCNDLAGRPRMVVARRIESS</sequence>
<evidence type="ECO:0000313" key="9">
    <source>
        <dbReference type="Proteomes" id="UP000316181"/>
    </source>
</evidence>
<dbReference type="Pfam" id="PF17827">
    <property type="entry name" value="PrmC_N"/>
    <property type="match status" value="1"/>
</dbReference>
<accession>A0A542SRG7</accession>
<evidence type="ECO:0000256" key="1">
    <source>
        <dbReference type="ARBA" id="ARBA00012771"/>
    </source>
</evidence>
<dbReference type="PROSITE" id="PS00092">
    <property type="entry name" value="N6_MTASE"/>
    <property type="match status" value="1"/>
</dbReference>
<dbReference type="SUPFAM" id="SSF53335">
    <property type="entry name" value="S-adenosyl-L-methionine-dependent methyltransferases"/>
    <property type="match status" value="1"/>
</dbReference>
<evidence type="ECO:0000259" key="6">
    <source>
        <dbReference type="Pfam" id="PF05175"/>
    </source>
</evidence>
<dbReference type="Pfam" id="PF05175">
    <property type="entry name" value="MTS"/>
    <property type="match status" value="1"/>
</dbReference>
<evidence type="ECO:0000256" key="4">
    <source>
        <dbReference type="ARBA" id="ARBA00022691"/>
    </source>
</evidence>
<dbReference type="RefSeq" id="WP_142112994.1">
    <property type="nucleotide sequence ID" value="NZ_BAAATB010000006.1"/>
</dbReference>
<dbReference type="NCBIfam" id="TIGR03534">
    <property type="entry name" value="RF_mod_PrmC"/>
    <property type="match status" value="1"/>
</dbReference>
<dbReference type="PANTHER" id="PTHR18895:SF74">
    <property type="entry name" value="MTRF1L RELEASE FACTOR GLUTAMINE METHYLTRANSFERASE"/>
    <property type="match status" value="1"/>
</dbReference>
<protein>
    <recommendedName>
        <fullName evidence="1">peptide chain release factor N(5)-glutamine methyltransferase</fullName>
        <ecNumber evidence="1">2.1.1.297</ecNumber>
    </recommendedName>
</protein>
<keyword evidence="2 8" id="KW-0489">Methyltransferase</keyword>
<dbReference type="PANTHER" id="PTHR18895">
    <property type="entry name" value="HEMK METHYLTRANSFERASE"/>
    <property type="match status" value="1"/>
</dbReference>
<keyword evidence="3 8" id="KW-0808">Transferase</keyword>
<dbReference type="InterPro" id="IPR002052">
    <property type="entry name" value="DNA_methylase_N6_adenine_CS"/>
</dbReference>
<keyword evidence="4" id="KW-0949">S-adenosyl-L-methionine</keyword>
<dbReference type="InterPro" id="IPR050320">
    <property type="entry name" value="N5-glutamine_MTase"/>
</dbReference>
<organism evidence="8 9">
    <name type="scientific">Rarobacter incanus</name>
    <dbReference type="NCBI Taxonomy" id="153494"/>
    <lineage>
        <taxon>Bacteria</taxon>
        <taxon>Bacillati</taxon>
        <taxon>Actinomycetota</taxon>
        <taxon>Actinomycetes</taxon>
        <taxon>Micrococcales</taxon>
        <taxon>Rarobacteraceae</taxon>
        <taxon>Rarobacter</taxon>
    </lineage>
</organism>
<evidence type="ECO:0000256" key="5">
    <source>
        <dbReference type="ARBA" id="ARBA00048391"/>
    </source>
</evidence>
<feature type="domain" description="Methyltransferase small" evidence="6">
    <location>
        <begin position="117"/>
        <end position="208"/>
    </location>
</feature>
<dbReference type="EMBL" id="VFNV01000001">
    <property type="protein sequence ID" value="TQK77193.1"/>
    <property type="molecule type" value="Genomic_DNA"/>
</dbReference>
<gene>
    <name evidence="8" type="ORF">FB389_1909</name>
</gene>
<comment type="caution">
    <text evidence="8">The sequence shown here is derived from an EMBL/GenBank/DDBJ whole genome shotgun (WGS) entry which is preliminary data.</text>
</comment>
<dbReference type="AlphaFoldDB" id="A0A542SRG7"/>
<dbReference type="NCBIfam" id="TIGR00536">
    <property type="entry name" value="hemK_fam"/>
    <property type="match status" value="1"/>
</dbReference>
<dbReference type="CDD" id="cd02440">
    <property type="entry name" value="AdoMet_MTases"/>
    <property type="match status" value="1"/>
</dbReference>
<proteinExistence type="predicted"/>
<evidence type="ECO:0000256" key="3">
    <source>
        <dbReference type="ARBA" id="ARBA00022679"/>
    </source>
</evidence>
<dbReference type="InterPro" id="IPR004556">
    <property type="entry name" value="HemK-like"/>
</dbReference>
<dbReference type="Proteomes" id="UP000316181">
    <property type="component" value="Unassembled WGS sequence"/>
</dbReference>
<comment type="catalytic activity">
    <reaction evidence="5">
        <text>L-glutaminyl-[peptide chain release factor] + S-adenosyl-L-methionine = N(5)-methyl-L-glutaminyl-[peptide chain release factor] + S-adenosyl-L-homocysteine + H(+)</text>
        <dbReference type="Rhea" id="RHEA:42896"/>
        <dbReference type="Rhea" id="RHEA-COMP:10271"/>
        <dbReference type="Rhea" id="RHEA-COMP:10272"/>
        <dbReference type="ChEBI" id="CHEBI:15378"/>
        <dbReference type="ChEBI" id="CHEBI:30011"/>
        <dbReference type="ChEBI" id="CHEBI:57856"/>
        <dbReference type="ChEBI" id="CHEBI:59789"/>
        <dbReference type="ChEBI" id="CHEBI:61891"/>
        <dbReference type="EC" id="2.1.1.297"/>
    </reaction>
</comment>
<dbReference type="InterPro" id="IPR019874">
    <property type="entry name" value="RF_methyltr_PrmC"/>
</dbReference>
<name>A0A542SRG7_9MICO</name>
<dbReference type="GO" id="GO:0003676">
    <property type="term" value="F:nucleic acid binding"/>
    <property type="evidence" value="ECO:0007669"/>
    <property type="project" value="InterPro"/>
</dbReference>
<dbReference type="InterPro" id="IPR029063">
    <property type="entry name" value="SAM-dependent_MTases_sf"/>
</dbReference>
<dbReference type="InterPro" id="IPR007848">
    <property type="entry name" value="Small_mtfrase_dom"/>
</dbReference>
<evidence type="ECO:0000259" key="7">
    <source>
        <dbReference type="Pfam" id="PF17827"/>
    </source>
</evidence>
<dbReference type="Gene3D" id="1.10.8.10">
    <property type="entry name" value="DNA helicase RuvA subunit, C-terminal domain"/>
    <property type="match status" value="1"/>
</dbReference>
<evidence type="ECO:0000313" key="8">
    <source>
        <dbReference type="EMBL" id="TQK77193.1"/>
    </source>
</evidence>